<feature type="domain" description="SnoaL-like" evidence="1">
    <location>
        <begin position="9"/>
        <end position="120"/>
    </location>
</feature>
<dbReference type="AlphaFoldDB" id="A0A845QBX1"/>
<comment type="caution">
    <text evidence="2">The sequence shown here is derived from an EMBL/GenBank/DDBJ whole genome shotgun (WGS) entry which is preliminary data.</text>
</comment>
<dbReference type="Pfam" id="PF12680">
    <property type="entry name" value="SnoaL_2"/>
    <property type="match status" value="1"/>
</dbReference>
<dbReference type="SUPFAM" id="SSF54427">
    <property type="entry name" value="NTF2-like"/>
    <property type="match status" value="1"/>
</dbReference>
<dbReference type="InterPro" id="IPR037401">
    <property type="entry name" value="SnoaL-like"/>
</dbReference>
<evidence type="ECO:0000313" key="3">
    <source>
        <dbReference type="Proteomes" id="UP000470384"/>
    </source>
</evidence>
<dbReference type="EMBL" id="WXYQ01000007">
    <property type="protein sequence ID" value="NBG96165.1"/>
    <property type="molecule type" value="Genomic_DNA"/>
</dbReference>
<dbReference type="InterPro" id="IPR032710">
    <property type="entry name" value="NTF2-like_dom_sf"/>
</dbReference>
<name>A0A845QBX1_9HYPH</name>
<sequence length="151" mass="17048">MNEVLTTWRRFLDVFNEACLTDEWDALSPFLTEDAEYRVSGFPMACHLHGRDAVIAGFAKSVRGFDRKFDQRHHEPVGIRYAQPDTVSAIAWTRYSKAGLPDVCVAAHGIWQFRDGRISHMSDMWDTTLAENANALAWLSQHGAGFDPAYA</sequence>
<protein>
    <recommendedName>
        <fullName evidence="1">SnoaL-like domain-containing protein</fullName>
    </recommendedName>
</protein>
<proteinExistence type="predicted"/>
<dbReference type="OrthoDB" id="7408092at2"/>
<dbReference type="GeneID" id="300655313"/>
<gene>
    <name evidence="2" type="ORF">GTQ45_10515</name>
</gene>
<evidence type="ECO:0000259" key="1">
    <source>
        <dbReference type="Pfam" id="PF12680"/>
    </source>
</evidence>
<keyword evidence="3" id="KW-1185">Reference proteome</keyword>
<reference evidence="2 3" key="1">
    <citation type="journal article" date="2016" name="Int. J. Syst. Evol. Microbiol.">
        <title>Pyruvatibacter mobilis gen. nov., sp. nov., a marine bacterium from the culture broth of Picochlorum sp. 122.</title>
        <authorList>
            <person name="Wang G."/>
            <person name="Tang M."/>
            <person name="Wu H."/>
            <person name="Dai S."/>
            <person name="Li T."/>
            <person name="Chen C."/>
            <person name="He H."/>
            <person name="Fan J."/>
            <person name="Xiang W."/>
            <person name="Li X."/>
        </authorList>
    </citation>
    <scope>NUCLEOTIDE SEQUENCE [LARGE SCALE GENOMIC DNA]</scope>
    <source>
        <strain evidence="2 3">GYP-11</strain>
    </source>
</reference>
<dbReference type="Proteomes" id="UP000470384">
    <property type="component" value="Unassembled WGS sequence"/>
</dbReference>
<dbReference type="Gene3D" id="3.10.450.50">
    <property type="match status" value="1"/>
</dbReference>
<organism evidence="2 3">
    <name type="scientific">Pyruvatibacter mobilis</name>
    <dbReference type="NCBI Taxonomy" id="1712261"/>
    <lineage>
        <taxon>Bacteria</taxon>
        <taxon>Pseudomonadati</taxon>
        <taxon>Pseudomonadota</taxon>
        <taxon>Alphaproteobacteria</taxon>
        <taxon>Hyphomicrobiales</taxon>
        <taxon>Parvibaculaceae</taxon>
        <taxon>Pyruvatibacter</taxon>
    </lineage>
</organism>
<accession>A0A845QBX1</accession>
<evidence type="ECO:0000313" key="2">
    <source>
        <dbReference type="EMBL" id="NBG96165.1"/>
    </source>
</evidence>
<dbReference type="RefSeq" id="WP_160588212.1">
    <property type="nucleotide sequence ID" value="NZ_BMHN01000001.1"/>
</dbReference>